<organism evidence="2">
    <name type="scientific">hydrothermal vent metagenome</name>
    <dbReference type="NCBI Taxonomy" id="652676"/>
    <lineage>
        <taxon>unclassified sequences</taxon>
        <taxon>metagenomes</taxon>
        <taxon>ecological metagenomes</taxon>
    </lineage>
</organism>
<feature type="transmembrane region" description="Helical" evidence="1">
    <location>
        <begin position="70"/>
        <end position="89"/>
    </location>
</feature>
<feature type="transmembrane region" description="Helical" evidence="1">
    <location>
        <begin position="43"/>
        <end position="64"/>
    </location>
</feature>
<keyword evidence="1" id="KW-0812">Transmembrane</keyword>
<protein>
    <submittedName>
        <fullName evidence="2">Uncharacterized protein</fullName>
    </submittedName>
</protein>
<feature type="transmembrane region" description="Helical" evidence="1">
    <location>
        <begin position="110"/>
        <end position="130"/>
    </location>
</feature>
<gene>
    <name evidence="2" type="ORF">MNBD_ALPHA05-825</name>
</gene>
<sequence>MAHAMEVKDARALQRLAEETSRSFKPARPKTRSRAALLEMIDLLSRWSAAGLALIAGIAVYMAIIAGRGFPARALAWTALLLCAVWVCRRMRAQFRAGAAIAARPFRWRASYTSCLSVLGVIFASAPILLTPQDAPGLISLQVVVLVMVGGFGAALFHAAHPTSAAAFAVPGALLPILAAIRGGDMLLTSALAATSVAGLFVVFTLSRTIARNASRRNPRTRFVRREIEPSGRYVENAPAQATSKSAI</sequence>
<proteinExistence type="predicted"/>
<dbReference type="EMBL" id="UOEH01000203">
    <property type="protein sequence ID" value="VAV96666.1"/>
    <property type="molecule type" value="Genomic_DNA"/>
</dbReference>
<keyword evidence="1" id="KW-1133">Transmembrane helix</keyword>
<feature type="transmembrane region" description="Helical" evidence="1">
    <location>
        <begin position="164"/>
        <end position="181"/>
    </location>
</feature>
<keyword evidence="1" id="KW-0472">Membrane</keyword>
<dbReference type="AlphaFoldDB" id="A0A3B0S748"/>
<accession>A0A3B0S748</accession>
<feature type="transmembrane region" description="Helical" evidence="1">
    <location>
        <begin position="187"/>
        <end position="207"/>
    </location>
</feature>
<evidence type="ECO:0000313" key="2">
    <source>
        <dbReference type="EMBL" id="VAV96666.1"/>
    </source>
</evidence>
<reference evidence="2" key="1">
    <citation type="submission" date="2018-06" db="EMBL/GenBank/DDBJ databases">
        <authorList>
            <person name="Zhirakovskaya E."/>
        </authorList>
    </citation>
    <scope>NUCLEOTIDE SEQUENCE</scope>
</reference>
<feature type="transmembrane region" description="Helical" evidence="1">
    <location>
        <begin position="136"/>
        <end position="157"/>
    </location>
</feature>
<name>A0A3B0S748_9ZZZZ</name>
<evidence type="ECO:0000256" key="1">
    <source>
        <dbReference type="SAM" id="Phobius"/>
    </source>
</evidence>